<organism evidence="1 2">
    <name type="scientific">Actinoplanes siamensis</name>
    <dbReference type="NCBI Taxonomy" id="1223317"/>
    <lineage>
        <taxon>Bacteria</taxon>
        <taxon>Bacillati</taxon>
        <taxon>Actinomycetota</taxon>
        <taxon>Actinomycetes</taxon>
        <taxon>Micromonosporales</taxon>
        <taxon>Micromonosporaceae</taxon>
        <taxon>Actinoplanes</taxon>
    </lineage>
</organism>
<protein>
    <recommendedName>
        <fullName evidence="3">CRISPR system Cascade subunit CasB</fullName>
    </recommendedName>
</protein>
<name>A0A919N4Z8_9ACTN</name>
<dbReference type="Pfam" id="PF09485">
    <property type="entry name" value="CRISPR_Cse2"/>
    <property type="match status" value="1"/>
</dbReference>
<evidence type="ECO:0000313" key="2">
    <source>
        <dbReference type="Proteomes" id="UP000629619"/>
    </source>
</evidence>
<dbReference type="InterPro" id="IPR013382">
    <property type="entry name" value="CRISPR-assoc_prot_Cse2"/>
</dbReference>
<proteinExistence type="predicted"/>
<dbReference type="Proteomes" id="UP000629619">
    <property type="component" value="Unassembled WGS sequence"/>
</dbReference>
<dbReference type="CDD" id="cd09731">
    <property type="entry name" value="Cse2_I-E"/>
    <property type="match status" value="1"/>
</dbReference>
<keyword evidence="2" id="KW-1185">Reference proteome</keyword>
<dbReference type="AlphaFoldDB" id="A0A919N4Z8"/>
<reference evidence="1" key="1">
    <citation type="submission" date="2021-01" db="EMBL/GenBank/DDBJ databases">
        <title>Whole genome shotgun sequence of Actinoplanes siamensis NBRC 109076.</title>
        <authorList>
            <person name="Komaki H."/>
            <person name="Tamura T."/>
        </authorList>
    </citation>
    <scope>NUCLEOTIDE SEQUENCE</scope>
    <source>
        <strain evidence="1">NBRC 109076</strain>
    </source>
</reference>
<dbReference type="Gene3D" id="1.10.520.40">
    <property type="entry name" value="CRISPR-associated protein Cse2"/>
    <property type="match status" value="1"/>
</dbReference>
<dbReference type="RefSeq" id="WP_203678221.1">
    <property type="nucleotide sequence ID" value="NZ_BOMW01000019.1"/>
</dbReference>
<comment type="caution">
    <text evidence="1">The sequence shown here is derived from an EMBL/GenBank/DDBJ whole genome shotgun (WGS) entry which is preliminary data.</text>
</comment>
<accession>A0A919N4Z8</accession>
<evidence type="ECO:0000313" key="1">
    <source>
        <dbReference type="EMBL" id="GIF04424.1"/>
    </source>
</evidence>
<dbReference type="InterPro" id="IPR038287">
    <property type="entry name" value="Cse2_sf"/>
</dbReference>
<evidence type="ECO:0008006" key="3">
    <source>
        <dbReference type="Google" id="ProtNLM"/>
    </source>
</evidence>
<dbReference type="EMBL" id="BOMW01000019">
    <property type="protein sequence ID" value="GIF04424.1"/>
    <property type="molecule type" value="Genomic_DNA"/>
</dbReference>
<dbReference type="NCBIfam" id="TIGR02548">
    <property type="entry name" value="casB_cse2"/>
    <property type="match status" value="1"/>
</dbReference>
<sequence length="214" mass="23888">MSSDSRESRFYWTRHTTGDGRWIRAGDGNGMPPGADLAKLRRGLGREPGDVPEMWRFYTTLNREGNKTAWLAGEHDALALFALHQQSQSRPMHRAGVGLGTAVRALRNFNGDGAQKQSNDRGTPKQDRIEAVDRRFAAAATASSRSELVLHLRGLITQLRGVGQGLDYTALHKDLANWEKPEEASKIRRRWGSQYFVDRTISKPSASSAEEDQK</sequence>
<gene>
    <name evidence="1" type="ORF">Asi03nite_19620</name>
</gene>